<evidence type="ECO:0000259" key="3">
    <source>
        <dbReference type="Pfam" id="PF04984"/>
    </source>
</evidence>
<feature type="domain" description="Tail sheath protein subtilisin-like" evidence="3">
    <location>
        <begin position="424"/>
        <end position="582"/>
    </location>
</feature>
<dbReference type="AlphaFoldDB" id="A0A381NQ82"/>
<evidence type="ECO:0000259" key="4">
    <source>
        <dbReference type="Pfam" id="PF17482"/>
    </source>
</evidence>
<feature type="non-terminal residue" evidence="5">
    <location>
        <position position="645"/>
    </location>
</feature>
<proteinExistence type="inferred from homology"/>
<evidence type="ECO:0000256" key="1">
    <source>
        <dbReference type="ARBA" id="ARBA00008005"/>
    </source>
</evidence>
<evidence type="ECO:0000256" key="2">
    <source>
        <dbReference type="SAM" id="MobiDB-lite"/>
    </source>
</evidence>
<protein>
    <submittedName>
        <fullName evidence="5">Uncharacterized protein</fullName>
    </submittedName>
</protein>
<dbReference type="InterPro" id="IPR035089">
    <property type="entry name" value="Phage_sheath_subtilisin"/>
</dbReference>
<dbReference type="InterPro" id="IPR052042">
    <property type="entry name" value="Tail_sheath_structural"/>
</dbReference>
<dbReference type="Pfam" id="PF17482">
    <property type="entry name" value="Phage_sheath_1C"/>
    <property type="match status" value="1"/>
</dbReference>
<dbReference type="PANTHER" id="PTHR35861">
    <property type="match status" value="1"/>
</dbReference>
<dbReference type="PANTHER" id="PTHR35861:SF1">
    <property type="entry name" value="PHAGE TAIL SHEATH PROTEIN"/>
    <property type="match status" value="1"/>
</dbReference>
<feature type="domain" description="Tail sheath protein C-terminal" evidence="4">
    <location>
        <begin position="584"/>
        <end position="645"/>
    </location>
</feature>
<feature type="compositionally biased region" description="Polar residues" evidence="2">
    <location>
        <begin position="368"/>
        <end position="389"/>
    </location>
</feature>
<reference evidence="5" key="1">
    <citation type="submission" date="2018-05" db="EMBL/GenBank/DDBJ databases">
        <authorList>
            <person name="Lanie J.A."/>
            <person name="Ng W.-L."/>
            <person name="Kazmierczak K.M."/>
            <person name="Andrzejewski T.M."/>
            <person name="Davidsen T.M."/>
            <person name="Wayne K.J."/>
            <person name="Tettelin H."/>
            <person name="Glass J.I."/>
            <person name="Rusch D."/>
            <person name="Podicherti R."/>
            <person name="Tsui H.-C.T."/>
            <person name="Winkler M.E."/>
        </authorList>
    </citation>
    <scope>NUCLEOTIDE SEQUENCE</scope>
</reference>
<accession>A0A381NQ82</accession>
<dbReference type="Pfam" id="PF04984">
    <property type="entry name" value="Phage_sheath_1"/>
    <property type="match status" value="1"/>
</dbReference>
<dbReference type="Gene3D" id="3.40.50.11780">
    <property type="match status" value="2"/>
</dbReference>
<name>A0A381NQ82_9ZZZZ</name>
<dbReference type="EMBL" id="UINC01000476">
    <property type="protein sequence ID" value="SUZ56028.1"/>
    <property type="molecule type" value="Genomic_DNA"/>
</dbReference>
<feature type="region of interest" description="Disordered" evidence="2">
    <location>
        <begin position="354"/>
        <end position="393"/>
    </location>
</feature>
<feature type="non-terminal residue" evidence="5">
    <location>
        <position position="1"/>
    </location>
</feature>
<organism evidence="5">
    <name type="scientific">marine metagenome</name>
    <dbReference type="NCBI Taxonomy" id="408172"/>
    <lineage>
        <taxon>unclassified sequences</taxon>
        <taxon>metagenomes</taxon>
        <taxon>ecological metagenomes</taxon>
    </lineage>
</organism>
<evidence type="ECO:0000313" key="5">
    <source>
        <dbReference type="EMBL" id="SUZ56028.1"/>
    </source>
</evidence>
<sequence>MGFLVSPGVQVNEVDLTNVVPAVATSIGAIVGPFEKGPVSSVTDISSEEDLVKVFGKPNANNFEWWFTAANFLGYSDSLKVVRAESAIVNAGTTSGILIRDTDHYSDSFASGQGSVGEWAARSAGTWGNGIGVSICATANAYEQTAVTTTSGSEAAAQTLISVTDADVIFVGDLVNFGETEGYEYEVTARDTTSGAETITVRLKDDPNGQGLQSTISSGTNIRRRWRWYDLFDGAPGTSAWATQNGRGTADEMHIAVYDTVGDITGYDADAKGERTNAIIEIFPRLSKNSAAKNAQGGNNYYADVIYRKSEFVFWMDHNSAGANWGTNISGAAGTIILNGTDGSSTDAGDNVVLNGSDSGGTDNGSNITLESGTQAYSSQDTPTKNALTGGTDDYSASAGELKAGYTKFEDTESLDVNLVLGGPGGGAGDSSSTQDTHVTMITDMVEKRRDCVGFVSPYRAATVNVTSTITQTSNVKTAFDLCPSSSYMVYDSAYKYMYDKYNDVYRHVPMNGDTAGLCAYTDRVTDPWFSPGGYNRGNVRGAIKLSYNPTKADRDILYRARVNPIVNFPGQGVVLFGDKTALTKPSAFDRINVRRLFLVLEKAIATASKYQLFEFNDEFTRAQFRSMVEPFLRDVQGRRGITDF</sequence>
<gene>
    <name evidence="5" type="ORF">METZ01_LOCUS8882</name>
</gene>
<comment type="similarity">
    <text evidence="1">Belongs to the myoviridae tail sheath protein family.</text>
</comment>
<dbReference type="InterPro" id="IPR020287">
    <property type="entry name" value="Tail_sheath_C"/>
</dbReference>